<dbReference type="InParanoid" id="A0A061DMT7"/>
<sequence length="77" mass="7837">MATGTVASSVQQFLGMLCLVLLWTSVARPAAALYTPTCLGPCSAVPNCNDACVTKGFPKGGVCLGFTKTDLACCCTS</sequence>
<feature type="signal peptide" evidence="1">
    <location>
        <begin position="1"/>
        <end position="32"/>
    </location>
</feature>
<organism evidence="2 3">
    <name type="scientific">Theobroma cacao</name>
    <name type="common">Cacao</name>
    <name type="synonym">Cocoa</name>
    <dbReference type="NCBI Taxonomy" id="3641"/>
    <lineage>
        <taxon>Eukaryota</taxon>
        <taxon>Viridiplantae</taxon>
        <taxon>Streptophyta</taxon>
        <taxon>Embryophyta</taxon>
        <taxon>Tracheophyta</taxon>
        <taxon>Spermatophyta</taxon>
        <taxon>Magnoliopsida</taxon>
        <taxon>eudicotyledons</taxon>
        <taxon>Gunneridae</taxon>
        <taxon>Pentapetalae</taxon>
        <taxon>rosids</taxon>
        <taxon>malvids</taxon>
        <taxon>Malvales</taxon>
        <taxon>Malvaceae</taxon>
        <taxon>Byttnerioideae</taxon>
        <taxon>Theobroma</taxon>
    </lineage>
</organism>
<gene>
    <name evidence="2" type="ORF">TCM_003072</name>
</gene>
<dbReference type="Proteomes" id="UP000026915">
    <property type="component" value="Chromosome 1"/>
</dbReference>
<protein>
    <submittedName>
        <fullName evidence="2">Uncharacterized protein</fullName>
    </submittedName>
</protein>
<keyword evidence="3" id="KW-1185">Reference proteome</keyword>
<feature type="chain" id="PRO_5001600484" evidence="1">
    <location>
        <begin position="33"/>
        <end position="77"/>
    </location>
</feature>
<accession>A0A061DMT7</accession>
<dbReference type="OMA" id="CLIMIWN"/>
<dbReference type="HOGENOM" id="CLU_2642999_0_0_1"/>
<evidence type="ECO:0000256" key="1">
    <source>
        <dbReference type="SAM" id="SignalP"/>
    </source>
</evidence>
<dbReference type="Gene3D" id="3.30.30.10">
    <property type="entry name" value="Knottin, scorpion toxin-like"/>
    <property type="match status" value="1"/>
</dbReference>
<evidence type="ECO:0000313" key="2">
    <source>
        <dbReference type="EMBL" id="EOX94020.1"/>
    </source>
</evidence>
<dbReference type="InterPro" id="IPR036574">
    <property type="entry name" value="Scorpion_toxin-like_sf"/>
</dbReference>
<reference evidence="2 3" key="1">
    <citation type="journal article" date="2013" name="Genome Biol.">
        <title>The genome sequence of the most widely cultivated cacao type and its use to identify candidate genes regulating pod color.</title>
        <authorList>
            <person name="Motamayor J.C."/>
            <person name="Mockaitis K."/>
            <person name="Schmutz J."/>
            <person name="Haiminen N."/>
            <person name="Iii D.L."/>
            <person name="Cornejo O."/>
            <person name="Findley S.D."/>
            <person name="Zheng P."/>
            <person name="Utro F."/>
            <person name="Royaert S."/>
            <person name="Saski C."/>
            <person name="Jenkins J."/>
            <person name="Podicheti R."/>
            <person name="Zhao M."/>
            <person name="Scheffler B.E."/>
            <person name="Stack J.C."/>
            <person name="Feltus F.A."/>
            <person name="Mustiga G.M."/>
            <person name="Amores F."/>
            <person name="Phillips W."/>
            <person name="Marelli J.P."/>
            <person name="May G.D."/>
            <person name="Shapiro H."/>
            <person name="Ma J."/>
            <person name="Bustamante C.D."/>
            <person name="Schnell R.J."/>
            <person name="Main D."/>
            <person name="Gilbert D."/>
            <person name="Parida L."/>
            <person name="Kuhn D.N."/>
        </authorList>
    </citation>
    <scope>NUCLEOTIDE SEQUENCE [LARGE SCALE GENOMIC DNA]</scope>
    <source>
        <strain evidence="3">cv. Matina 1-6</strain>
    </source>
</reference>
<evidence type="ECO:0000313" key="3">
    <source>
        <dbReference type="Proteomes" id="UP000026915"/>
    </source>
</evidence>
<dbReference type="Gramene" id="EOX94020">
    <property type="protein sequence ID" value="EOX94020"/>
    <property type="gene ID" value="TCM_003072"/>
</dbReference>
<dbReference type="AlphaFoldDB" id="A0A061DMT7"/>
<name>A0A061DMT7_THECC</name>
<proteinExistence type="predicted"/>
<keyword evidence="1" id="KW-0732">Signal</keyword>
<dbReference type="EMBL" id="CM001879">
    <property type="protein sequence ID" value="EOX94020.1"/>
    <property type="molecule type" value="Genomic_DNA"/>
</dbReference>